<dbReference type="InterPro" id="IPR038765">
    <property type="entry name" value="Papain-like_cys_pep_sf"/>
</dbReference>
<sequence>MKISRLCYLAMFAWGGAFANNDIQIVGEIKQTVTVPGVKARSALSAPAAKEIALMKIQLSDSAKQTFKHRLDVNLRKDKALFTNGTSNVQLGMNGVPVLDQGNHGSCVTFANTAAIDAVLNKGDYLSQLCQLQLGRHFENNAYSPSGWNGSFGHIVLNQMEMFGLVSKENQRAHGCGGLTEYPLNGEDPETEISLLDYHQISEPMPDDMVAWSPVLDVYQAVLQETDTDKVLEDVKKALRQGDRMTFGVLLVDFHLGVAGAVGKHNALYDSWVLTPEIIDDINHGAEFGGHEMVITGYDDNAVAIDDHGREHRGLLTLRNSWGDRLGDRGDFYMSYDYFRNLVIEAQRIRNLQG</sequence>
<proteinExistence type="predicted"/>
<dbReference type="OrthoDB" id="3648721at2"/>
<keyword evidence="3" id="KW-1185">Reference proteome</keyword>
<dbReference type="STRING" id="45068.Llon_0954"/>
<dbReference type="Pfam" id="PF03051">
    <property type="entry name" value="Peptidase_C1_2"/>
    <property type="match status" value="1"/>
</dbReference>
<evidence type="ECO:0000313" key="2">
    <source>
        <dbReference type="EMBL" id="KTD21789.1"/>
    </source>
</evidence>
<dbReference type="GO" id="GO:0070005">
    <property type="term" value="F:cysteine-type aminopeptidase activity"/>
    <property type="evidence" value="ECO:0007669"/>
    <property type="project" value="InterPro"/>
</dbReference>
<dbReference type="AlphaFoldDB" id="A0A0W0VPA2"/>
<dbReference type="CDD" id="cd02619">
    <property type="entry name" value="Peptidase_C1"/>
    <property type="match status" value="1"/>
</dbReference>
<feature type="chain" id="PRO_5006914976" evidence="1">
    <location>
        <begin position="20"/>
        <end position="354"/>
    </location>
</feature>
<keyword evidence="1" id="KW-0732">Signal</keyword>
<name>A0A0W0VPA2_9GAMM</name>
<accession>A0A0W0VPA2</accession>
<comment type="caution">
    <text evidence="2">The sequence shown here is derived from an EMBL/GenBank/DDBJ whole genome shotgun (WGS) entry which is preliminary data.</text>
</comment>
<keyword evidence="2" id="KW-0378">Hydrolase</keyword>
<dbReference type="PATRIC" id="fig|45068.5.peg.1032"/>
<evidence type="ECO:0000313" key="3">
    <source>
        <dbReference type="Proteomes" id="UP000054997"/>
    </source>
</evidence>
<dbReference type="GO" id="GO:0006508">
    <property type="term" value="P:proteolysis"/>
    <property type="evidence" value="ECO:0007669"/>
    <property type="project" value="UniProtKB-KW"/>
</dbReference>
<protein>
    <submittedName>
        <fullName evidence="2">Cysteine protease</fullName>
    </submittedName>
</protein>
<keyword evidence="2" id="KW-0645">Protease</keyword>
<gene>
    <name evidence="2" type="ORF">Llon_0954</name>
</gene>
<dbReference type="RefSeq" id="WP_058528947.1">
    <property type="nucleotide sequence ID" value="NZ_CAAAHZ010000002.1"/>
</dbReference>
<dbReference type="InterPro" id="IPR004134">
    <property type="entry name" value="Peptidase_C1B"/>
</dbReference>
<dbReference type="Gene3D" id="3.90.70.10">
    <property type="entry name" value="Cysteine proteinases"/>
    <property type="match status" value="1"/>
</dbReference>
<evidence type="ECO:0000256" key="1">
    <source>
        <dbReference type="SAM" id="SignalP"/>
    </source>
</evidence>
<dbReference type="EMBL" id="LNYK01000014">
    <property type="protein sequence ID" value="KTD21789.1"/>
    <property type="molecule type" value="Genomic_DNA"/>
</dbReference>
<dbReference type="SUPFAM" id="SSF54001">
    <property type="entry name" value="Cysteine proteinases"/>
    <property type="match status" value="1"/>
</dbReference>
<reference evidence="2 3" key="1">
    <citation type="submission" date="2015-11" db="EMBL/GenBank/DDBJ databases">
        <title>Genomic analysis of 38 Legionella species identifies large and diverse effector repertoires.</title>
        <authorList>
            <person name="Burstein D."/>
            <person name="Amaro F."/>
            <person name="Zusman T."/>
            <person name="Lifshitz Z."/>
            <person name="Cohen O."/>
            <person name="Gilbert J.A."/>
            <person name="Pupko T."/>
            <person name="Shuman H.A."/>
            <person name="Segal G."/>
        </authorList>
    </citation>
    <scope>NUCLEOTIDE SEQUENCE [LARGE SCALE GENOMIC DNA]</scope>
    <source>
        <strain evidence="2 3">ATCC 49505</strain>
    </source>
</reference>
<dbReference type="Proteomes" id="UP000054997">
    <property type="component" value="Unassembled WGS sequence"/>
</dbReference>
<feature type="signal peptide" evidence="1">
    <location>
        <begin position="1"/>
        <end position="19"/>
    </location>
</feature>
<organism evidence="2 3">
    <name type="scientific">Legionella londiniensis</name>
    <dbReference type="NCBI Taxonomy" id="45068"/>
    <lineage>
        <taxon>Bacteria</taxon>
        <taxon>Pseudomonadati</taxon>
        <taxon>Pseudomonadota</taxon>
        <taxon>Gammaproteobacteria</taxon>
        <taxon>Legionellales</taxon>
        <taxon>Legionellaceae</taxon>
        <taxon>Legionella</taxon>
    </lineage>
</organism>